<evidence type="ECO:0000256" key="3">
    <source>
        <dbReference type="SAM" id="MobiDB-lite"/>
    </source>
</evidence>
<dbReference type="InterPro" id="IPR036875">
    <property type="entry name" value="Znf_CCHC_sf"/>
</dbReference>
<sequence>MDCISHVPHIAGMSFEDWKIRMEIFLAAYNDNMYTCIIKGPFKFTKTIKVDDTEIVVEKDLNEMTAEEIKLFNLDKVGRFIMTKALDNDRFDKVKHCKTAKEMWDKVRDMSEGNDAIKEHQLSVALEKLDNFKMKSAETIDQMDTRFTRTLNEVLKLGKTFTDKEITVRVLKALPPKFNMKVTAMEESRDLGKISLTELFSVLKAYEYKLPRMGVEETSTSGPTAALVAAENPRRPAYKSQEVDSSDEATILNKKEYTAGDIALLMNNFKKFYRRKMKNKYNNASTSNPNSSSHDKDSYKSKMMCYNCRKLGHFIRDCPYPKAEKYTEEEKKIRKERKLQKGKVLLAAVYSSDSDSDTSDGESSDEERPALLCLMAKDSDDSEDEVTPLENELFNSFKQMMSNKTNIVDAFAKLKEEMILLKEQNNSLKLKAEKPTESAEYKQLEQEHESLKAECEVYKGKIMELEKIIESHDKSTVASMPMSSEQKTPLVQDKLELNHTEKFVSADNSKVILYVQTTRPASPENVVKEKKAPKAKKSKEPSVEKQTAKTKQPSPKKSTDKVKTNQISGKAKSTVKEQASNA</sequence>
<evidence type="ECO:0000256" key="2">
    <source>
        <dbReference type="SAM" id="Coils"/>
    </source>
</evidence>
<feature type="compositionally biased region" description="Basic and acidic residues" evidence="3">
    <location>
        <begin position="526"/>
        <end position="547"/>
    </location>
</feature>
<dbReference type="SMART" id="SM00343">
    <property type="entry name" value="ZnF_C2HC"/>
    <property type="match status" value="1"/>
</dbReference>
<dbReference type="Proteomes" id="UP001634393">
    <property type="component" value="Unassembled WGS sequence"/>
</dbReference>
<protein>
    <recommendedName>
        <fullName evidence="4">CCHC-type domain-containing protein</fullName>
    </recommendedName>
</protein>
<reference evidence="5 6" key="1">
    <citation type="submission" date="2024-12" db="EMBL/GenBank/DDBJ databases">
        <title>The unique morphological basis and parallel evolutionary history of personate flowers in Penstemon.</title>
        <authorList>
            <person name="Depatie T.H."/>
            <person name="Wessinger C.A."/>
        </authorList>
    </citation>
    <scope>NUCLEOTIDE SEQUENCE [LARGE SCALE GENOMIC DNA]</scope>
    <source>
        <strain evidence="5">WTNN_2</strain>
        <tissue evidence="5">Leaf</tissue>
    </source>
</reference>
<evidence type="ECO:0000256" key="1">
    <source>
        <dbReference type="PROSITE-ProRule" id="PRU00047"/>
    </source>
</evidence>
<dbReference type="EMBL" id="JBJXBP010000007">
    <property type="protein sequence ID" value="KAL3819840.1"/>
    <property type="molecule type" value="Genomic_DNA"/>
</dbReference>
<keyword evidence="1" id="KW-0479">Metal-binding</keyword>
<keyword evidence="6" id="KW-1185">Reference proteome</keyword>
<dbReference type="PANTHER" id="PTHR35317:SF31">
    <property type="entry name" value="DUF4219 DOMAIN-CONTAINING PROTEIN"/>
    <property type="match status" value="1"/>
</dbReference>
<gene>
    <name evidence="5" type="ORF">ACJIZ3_005745</name>
</gene>
<dbReference type="AlphaFoldDB" id="A0ABD3S5R2"/>
<feature type="coiled-coil region" evidence="2">
    <location>
        <begin position="411"/>
        <end position="468"/>
    </location>
</feature>
<dbReference type="Pfam" id="PF00098">
    <property type="entry name" value="zf-CCHC"/>
    <property type="match status" value="1"/>
</dbReference>
<accession>A0ABD3S5R2</accession>
<keyword evidence="1" id="KW-0862">Zinc</keyword>
<dbReference type="InterPro" id="IPR001878">
    <property type="entry name" value="Znf_CCHC"/>
</dbReference>
<keyword evidence="1" id="KW-0863">Zinc-finger</keyword>
<feature type="domain" description="CCHC-type" evidence="4">
    <location>
        <begin position="305"/>
        <end position="319"/>
    </location>
</feature>
<dbReference type="PROSITE" id="PS50158">
    <property type="entry name" value="ZF_CCHC"/>
    <property type="match status" value="1"/>
</dbReference>
<dbReference type="Pfam" id="PF14223">
    <property type="entry name" value="Retrotran_gag_2"/>
    <property type="match status" value="1"/>
</dbReference>
<dbReference type="Gene3D" id="4.10.60.10">
    <property type="entry name" value="Zinc finger, CCHC-type"/>
    <property type="match status" value="1"/>
</dbReference>
<dbReference type="SUPFAM" id="SSF57756">
    <property type="entry name" value="Retrovirus zinc finger-like domains"/>
    <property type="match status" value="1"/>
</dbReference>
<evidence type="ECO:0000313" key="5">
    <source>
        <dbReference type="EMBL" id="KAL3819840.1"/>
    </source>
</evidence>
<proteinExistence type="predicted"/>
<organism evidence="5 6">
    <name type="scientific">Penstemon smallii</name>
    <dbReference type="NCBI Taxonomy" id="265156"/>
    <lineage>
        <taxon>Eukaryota</taxon>
        <taxon>Viridiplantae</taxon>
        <taxon>Streptophyta</taxon>
        <taxon>Embryophyta</taxon>
        <taxon>Tracheophyta</taxon>
        <taxon>Spermatophyta</taxon>
        <taxon>Magnoliopsida</taxon>
        <taxon>eudicotyledons</taxon>
        <taxon>Gunneridae</taxon>
        <taxon>Pentapetalae</taxon>
        <taxon>asterids</taxon>
        <taxon>lamiids</taxon>
        <taxon>Lamiales</taxon>
        <taxon>Plantaginaceae</taxon>
        <taxon>Cheloneae</taxon>
        <taxon>Penstemon</taxon>
    </lineage>
</organism>
<keyword evidence="2" id="KW-0175">Coiled coil</keyword>
<evidence type="ECO:0000313" key="6">
    <source>
        <dbReference type="Proteomes" id="UP001634393"/>
    </source>
</evidence>
<evidence type="ECO:0000259" key="4">
    <source>
        <dbReference type="PROSITE" id="PS50158"/>
    </source>
</evidence>
<dbReference type="PANTHER" id="PTHR35317">
    <property type="entry name" value="OS04G0629600 PROTEIN"/>
    <property type="match status" value="1"/>
</dbReference>
<feature type="region of interest" description="Disordered" evidence="3">
    <location>
        <begin position="517"/>
        <end position="582"/>
    </location>
</feature>
<name>A0ABD3S5R2_9LAMI</name>
<comment type="caution">
    <text evidence="5">The sequence shown here is derived from an EMBL/GenBank/DDBJ whole genome shotgun (WGS) entry which is preliminary data.</text>
</comment>
<dbReference type="GO" id="GO:0008270">
    <property type="term" value="F:zinc ion binding"/>
    <property type="evidence" value="ECO:0007669"/>
    <property type="project" value="UniProtKB-KW"/>
</dbReference>